<dbReference type="GO" id="GO:0019877">
    <property type="term" value="P:diaminopimelate biosynthetic process"/>
    <property type="evidence" value="ECO:0007669"/>
    <property type="project" value="UniProtKB-ARBA"/>
</dbReference>
<organism evidence="4 5">
    <name type="scientific">Rhodoferax koreensis</name>
    <dbReference type="NCBI Taxonomy" id="1842727"/>
    <lineage>
        <taxon>Bacteria</taxon>
        <taxon>Pseudomonadati</taxon>
        <taxon>Pseudomonadota</taxon>
        <taxon>Betaproteobacteria</taxon>
        <taxon>Burkholderiales</taxon>
        <taxon>Comamonadaceae</taxon>
        <taxon>Rhodoferax</taxon>
    </lineage>
</organism>
<dbReference type="KEGG" id="rhy:RD110_18135"/>
<protein>
    <submittedName>
        <fullName evidence="4">Amidohydrolase</fullName>
    </submittedName>
</protein>
<feature type="binding site" evidence="2">
    <location>
        <position position="170"/>
    </location>
    <ligand>
        <name>Mn(2+)</name>
        <dbReference type="ChEBI" id="CHEBI:29035"/>
        <label>2</label>
    </ligand>
</feature>
<feature type="domain" description="Peptidase M20 dimerisation" evidence="3">
    <location>
        <begin position="193"/>
        <end position="280"/>
    </location>
</feature>
<evidence type="ECO:0000313" key="4">
    <source>
        <dbReference type="EMBL" id="APW40780.1"/>
    </source>
</evidence>
<feature type="binding site" evidence="2">
    <location>
        <position position="105"/>
    </location>
    <ligand>
        <name>Mn(2+)</name>
        <dbReference type="ChEBI" id="CHEBI:29035"/>
        <label>2</label>
    </ligand>
</feature>
<proteinExistence type="predicted"/>
<dbReference type="SUPFAM" id="SSF53187">
    <property type="entry name" value="Zn-dependent exopeptidases"/>
    <property type="match status" value="1"/>
</dbReference>
<dbReference type="Proteomes" id="UP000186609">
    <property type="component" value="Chromosome"/>
</dbReference>
<dbReference type="InterPro" id="IPR011650">
    <property type="entry name" value="Peptidase_M20_dimer"/>
</dbReference>
<dbReference type="InterPro" id="IPR036264">
    <property type="entry name" value="Bact_exopeptidase_dim_dom"/>
</dbReference>
<keyword evidence="2" id="KW-0479">Metal-binding</keyword>
<dbReference type="RefSeq" id="WP_076205223.1">
    <property type="nucleotide sequence ID" value="NZ_CP019236.1"/>
</dbReference>
<sequence>MHATISPQALIDVEGMTQWRHAMHRHPELGFEEFRTSALVAQCLRDWGYEVTTGLAGTGLVGRLRFGSGGKSLGLRAEMDALPIEEATGLPWASALPGKMHGCGHDGHTAMLLGAAKALAQQREQGVDWNGTLHLIFQPAEELGGAGGAQRMIDEGLFSRFPCDAVFAMHNHPDQPARQMFFRTGAFLASSDKVHIVYRGKGGHGAIPHQAIDPSLPAAATVLALQSIVARNVDPLQSAVVTVGRLQAGQTYNVIPEAAELELSVRALTPEVRELLARRIPEVAHGQAASFGVECEVAYERGYPVLVNTEAETRLASRVARQLFGEDQVMEDATPLCASEDFAYMLQQRPGCYLMIGNGHNGHAGGQPSGPCSVHNPHFDFNDGCLGTGAAFWVGLAEAFFSDDFRSTPISYVSPTPHLRKESP</sequence>
<feature type="binding site" evidence="2">
    <location>
        <position position="142"/>
    </location>
    <ligand>
        <name>Mn(2+)</name>
        <dbReference type="ChEBI" id="CHEBI:29035"/>
        <label>2</label>
    </ligand>
</feature>
<feature type="binding site" evidence="2">
    <location>
        <position position="375"/>
    </location>
    <ligand>
        <name>Mn(2+)</name>
        <dbReference type="ChEBI" id="CHEBI:29035"/>
        <label>2</label>
    </ligand>
</feature>
<dbReference type="Gene3D" id="3.30.70.360">
    <property type="match status" value="1"/>
</dbReference>
<evidence type="ECO:0000259" key="3">
    <source>
        <dbReference type="Pfam" id="PF07687"/>
    </source>
</evidence>
<dbReference type="Gene3D" id="3.40.630.10">
    <property type="entry name" value="Zn peptidases"/>
    <property type="match status" value="1"/>
</dbReference>
<dbReference type="InterPro" id="IPR002933">
    <property type="entry name" value="Peptidase_M20"/>
</dbReference>
<feature type="binding site" evidence="2">
    <location>
        <position position="103"/>
    </location>
    <ligand>
        <name>Mn(2+)</name>
        <dbReference type="ChEBI" id="CHEBI:29035"/>
        <label>2</label>
    </ligand>
</feature>
<dbReference type="FunFam" id="3.30.70.360:FF:000001">
    <property type="entry name" value="N-acetyldiaminopimelate deacetylase"/>
    <property type="match status" value="1"/>
</dbReference>
<keyword evidence="1 4" id="KW-0378">Hydrolase</keyword>
<gene>
    <name evidence="4" type="ORF">RD110_18135</name>
</gene>
<dbReference type="GO" id="GO:0046872">
    <property type="term" value="F:metal ion binding"/>
    <property type="evidence" value="ECO:0007669"/>
    <property type="project" value="UniProtKB-KW"/>
</dbReference>
<dbReference type="GO" id="GO:0050118">
    <property type="term" value="F:N-acetyldiaminopimelate deacetylase activity"/>
    <property type="evidence" value="ECO:0007669"/>
    <property type="project" value="UniProtKB-ARBA"/>
</dbReference>
<dbReference type="PANTHER" id="PTHR11014:SF63">
    <property type="entry name" value="METALLOPEPTIDASE, PUTATIVE (AFU_ORTHOLOGUE AFUA_6G09600)-RELATED"/>
    <property type="match status" value="1"/>
</dbReference>
<evidence type="ECO:0000256" key="2">
    <source>
        <dbReference type="PIRSR" id="PIRSR005962-1"/>
    </source>
</evidence>
<dbReference type="AlphaFoldDB" id="A0A1P8K439"/>
<dbReference type="STRING" id="1842727.RD110_18135"/>
<reference evidence="4 5" key="1">
    <citation type="submission" date="2017-01" db="EMBL/GenBank/DDBJ databases">
        <authorList>
            <person name="Mah S.A."/>
            <person name="Swanson W.J."/>
            <person name="Moy G.W."/>
            <person name="Vacquier V.D."/>
        </authorList>
    </citation>
    <scope>NUCLEOTIDE SEQUENCE [LARGE SCALE GENOMIC DNA]</scope>
    <source>
        <strain evidence="4 5">DCY110</strain>
    </source>
</reference>
<dbReference type="SUPFAM" id="SSF55031">
    <property type="entry name" value="Bacterial exopeptidase dimerisation domain"/>
    <property type="match status" value="1"/>
</dbReference>
<dbReference type="EMBL" id="CP019236">
    <property type="protein sequence ID" value="APW40780.1"/>
    <property type="molecule type" value="Genomic_DNA"/>
</dbReference>
<dbReference type="NCBIfam" id="TIGR01891">
    <property type="entry name" value="amidohydrolases"/>
    <property type="match status" value="1"/>
</dbReference>
<dbReference type="Pfam" id="PF07687">
    <property type="entry name" value="M20_dimer"/>
    <property type="match status" value="1"/>
</dbReference>
<evidence type="ECO:0000313" key="5">
    <source>
        <dbReference type="Proteomes" id="UP000186609"/>
    </source>
</evidence>
<accession>A0A1P8K439</accession>
<evidence type="ECO:0000256" key="1">
    <source>
        <dbReference type="ARBA" id="ARBA00022801"/>
    </source>
</evidence>
<dbReference type="PIRSF" id="PIRSF005962">
    <property type="entry name" value="Pept_M20D_amidohydro"/>
    <property type="match status" value="1"/>
</dbReference>
<keyword evidence="5" id="KW-1185">Reference proteome</keyword>
<comment type="cofactor">
    <cofactor evidence="2">
        <name>Mn(2+)</name>
        <dbReference type="ChEBI" id="CHEBI:29035"/>
    </cofactor>
    <text evidence="2">The Mn(2+) ion enhances activity.</text>
</comment>
<dbReference type="CDD" id="cd05666">
    <property type="entry name" value="M20_Acy1-like"/>
    <property type="match status" value="1"/>
</dbReference>
<dbReference type="Pfam" id="PF01546">
    <property type="entry name" value="Peptidase_M20"/>
    <property type="match status" value="1"/>
</dbReference>
<dbReference type="InterPro" id="IPR017439">
    <property type="entry name" value="Amidohydrolase"/>
</dbReference>
<dbReference type="PANTHER" id="PTHR11014">
    <property type="entry name" value="PEPTIDASE M20 FAMILY MEMBER"/>
    <property type="match status" value="1"/>
</dbReference>
<keyword evidence="2" id="KW-0464">Manganese</keyword>
<name>A0A1P8K439_9BURK</name>